<dbReference type="PANTHER" id="PTHR33098:SF53">
    <property type="entry name" value="OS05G0540900 PROTEIN"/>
    <property type="match status" value="1"/>
</dbReference>
<dbReference type="EnsemblPlants" id="Ma05_t06200.1">
    <property type="protein sequence ID" value="Ma05_p06200.1"/>
    <property type="gene ID" value="Ma05_g06200"/>
</dbReference>
<sequence length="217" mass="23887">MLEESIPSILASVYGWFTPAVLFVLLNLVIGTIAVASKSSGTGHHHHHQSGPDVDDGGQAYPGRFLPHSLSRSPSIVLDCLRSFNLHRYRSGDIPPPLEPAPTTRAEVLYETPNPVAEAEDEHQQQQYFGRSQSDAQPTAGEMPPKLLVRIKKSAFAHFEEAEVEAAGRDAVEAEGSGGGDEVDARADDFINRFRQQLRLQRLESIARYKEMLTRGS</sequence>
<dbReference type="KEGG" id="mus:103984094"/>
<dbReference type="Pfam" id="PF05553">
    <property type="entry name" value="DUF761"/>
    <property type="match status" value="1"/>
</dbReference>
<dbReference type="OrthoDB" id="1931904at2759"/>
<protein>
    <submittedName>
        <fullName evidence="4">(wild Malaysian banana) hypothetical protein</fullName>
    </submittedName>
</protein>
<dbReference type="EMBL" id="HG996470">
    <property type="protein sequence ID" value="CAG1837676.1"/>
    <property type="molecule type" value="Genomic_DNA"/>
</dbReference>
<keyword evidence="2" id="KW-0812">Transmembrane</keyword>
<feature type="transmembrane region" description="Helical" evidence="2">
    <location>
        <begin position="13"/>
        <end position="36"/>
    </location>
</feature>
<feature type="compositionally biased region" description="Polar residues" evidence="1">
    <location>
        <begin position="125"/>
        <end position="137"/>
    </location>
</feature>
<dbReference type="AlphaFoldDB" id="A0A804J1I4"/>
<dbReference type="Proteomes" id="UP000012960">
    <property type="component" value="Unplaced"/>
</dbReference>
<dbReference type="FunCoup" id="A0A804J1I4">
    <property type="interactions" value="878"/>
</dbReference>
<keyword evidence="2" id="KW-1133">Transmembrane helix</keyword>
<evidence type="ECO:0000259" key="3">
    <source>
        <dbReference type="Pfam" id="PF14364"/>
    </source>
</evidence>
<reference evidence="4" key="1">
    <citation type="submission" date="2021-03" db="EMBL/GenBank/DDBJ databases">
        <authorList>
            <consortium name="Genoscope - CEA"/>
            <person name="William W."/>
        </authorList>
    </citation>
    <scope>NUCLEOTIDE SEQUENCE</scope>
    <source>
        <strain evidence="4">Doubled-haploid Pahang</strain>
    </source>
</reference>
<dbReference type="Gramene" id="Ma05_t06200.1">
    <property type="protein sequence ID" value="Ma05_p06200.1"/>
    <property type="gene ID" value="Ma05_g06200"/>
</dbReference>
<feature type="region of interest" description="Disordered" evidence="1">
    <location>
        <begin position="39"/>
        <end position="62"/>
    </location>
</feature>
<evidence type="ECO:0000313" key="5">
    <source>
        <dbReference type="EnsemblPlants" id="Ma05_p06200.1"/>
    </source>
</evidence>
<evidence type="ECO:0000313" key="6">
    <source>
        <dbReference type="Proteomes" id="UP000012960"/>
    </source>
</evidence>
<evidence type="ECO:0000313" key="4">
    <source>
        <dbReference type="EMBL" id="CAG1837676.1"/>
    </source>
</evidence>
<dbReference type="InterPro" id="IPR008480">
    <property type="entry name" value="DUF761_pln"/>
</dbReference>
<dbReference type="PANTHER" id="PTHR33098">
    <property type="entry name" value="COTTON FIBER (DUF761)"/>
    <property type="match status" value="1"/>
</dbReference>
<proteinExistence type="predicted"/>
<dbReference type="InterPro" id="IPR025520">
    <property type="entry name" value="DUF4408"/>
</dbReference>
<accession>A0A804J1I4</accession>
<name>A0A804J1I4_MUSAM</name>
<feature type="region of interest" description="Disordered" evidence="1">
    <location>
        <begin position="120"/>
        <end position="141"/>
    </location>
</feature>
<evidence type="ECO:0000256" key="1">
    <source>
        <dbReference type="SAM" id="MobiDB-lite"/>
    </source>
</evidence>
<reference evidence="5" key="2">
    <citation type="submission" date="2021-05" db="UniProtKB">
        <authorList>
            <consortium name="EnsemblPlants"/>
        </authorList>
    </citation>
    <scope>IDENTIFICATION</scope>
    <source>
        <strain evidence="5">subsp. malaccensis</strain>
    </source>
</reference>
<dbReference type="Pfam" id="PF14364">
    <property type="entry name" value="DUF4408"/>
    <property type="match status" value="1"/>
</dbReference>
<keyword evidence="6" id="KW-1185">Reference proteome</keyword>
<keyword evidence="2" id="KW-0472">Membrane</keyword>
<feature type="domain" description="DUF4408" evidence="3">
    <location>
        <begin position="7"/>
        <end position="38"/>
    </location>
</feature>
<organism evidence="5 6">
    <name type="scientific">Musa acuminata subsp. malaccensis</name>
    <name type="common">Wild banana</name>
    <name type="synonym">Musa malaccensis</name>
    <dbReference type="NCBI Taxonomy" id="214687"/>
    <lineage>
        <taxon>Eukaryota</taxon>
        <taxon>Viridiplantae</taxon>
        <taxon>Streptophyta</taxon>
        <taxon>Embryophyta</taxon>
        <taxon>Tracheophyta</taxon>
        <taxon>Spermatophyta</taxon>
        <taxon>Magnoliopsida</taxon>
        <taxon>Liliopsida</taxon>
        <taxon>Zingiberales</taxon>
        <taxon>Musaceae</taxon>
        <taxon>Musa</taxon>
    </lineage>
</organism>
<dbReference type="OMA" id="LYSWFTP"/>
<evidence type="ECO:0000256" key="2">
    <source>
        <dbReference type="SAM" id="Phobius"/>
    </source>
</evidence>
<gene>
    <name evidence="4" type="ORF">GSMUA_258530.1</name>
</gene>